<feature type="chain" id="PRO_5003210978" evidence="1">
    <location>
        <begin position="21"/>
        <end position="369"/>
    </location>
</feature>
<evidence type="ECO:0000259" key="3">
    <source>
        <dbReference type="Pfam" id="PF07883"/>
    </source>
</evidence>
<dbReference type="Proteomes" id="UP000008630">
    <property type="component" value="Chromosome"/>
</dbReference>
<evidence type="ECO:0000313" key="4">
    <source>
        <dbReference type="EMBL" id="ADV42926.1"/>
    </source>
</evidence>
<gene>
    <name evidence="4" type="ordered locus">Bache_0910</name>
</gene>
<accession>E6SQ21</accession>
<organism evidence="4 5">
    <name type="scientific">Bacteroides helcogenes (strain ATCC 35417 / DSM 20613 / JCM 6297 / CCUG 15421 / P 36-108)</name>
    <dbReference type="NCBI Taxonomy" id="693979"/>
    <lineage>
        <taxon>Bacteria</taxon>
        <taxon>Pseudomonadati</taxon>
        <taxon>Bacteroidota</taxon>
        <taxon>Bacteroidia</taxon>
        <taxon>Bacteroidales</taxon>
        <taxon>Bacteroidaceae</taxon>
        <taxon>Bacteroides</taxon>
    </lineage>
</organism>
<dbReference type="PANTHER" id="PTHR43698">
    <property type="entry name" value="RIBD C-TERMINAL DOMAIN CONTAINING PROTEIN"/>
    <property type="match status" value="1"/>
</dbReference>
<dbReference type="AlphaFoldDB" id="E6SQ21"/>
<evidence type="ECO:0000313" key="5">
    <source>
        <dbReference type="Proteomes" id="UP000008630"/>
    </source>
</evidence>
<dbReference type="Pfam" id="PF07883">
    <property type="entry name" value="Cupin_2"/>
    <property type="match status" value="1"/>
</dbReference>
<dbReference type="InterPro" id="IPR011051">
    <property type="entry name" value="RmlC_Cupin_sf"/>
</dbReference>
<evidence type="ECO:0000259" key="2">
    <source>
        <dbReference type="Pfam" id="PF02627"/>
    </source>
</evidence>
<sequence length="369" mass="40064">MNKLMAAAFLTAAACHPANAQQNMENVLNPRQQNMAAIACLEAKGDLENLSKAIHAGLDEGLEVNEIKEALSQLYAYTGFPRSLNGLGTLRQVLAERREKGVEDREGKDADSLPADYDALKNGTAVQTRLTGAAFDYTFAPATDYYLKAHLFGDIFARNNLTFADRELVTVSALSGLRGVEPQLKAHIHGAKNMGMTDAEIHSIPAALRQKVGEAEAYRAEKAIAEVYGEELSGGEPIEPVFPRGEPNAAYAKYFIGNSYLATLATGEGRLPVANVTFEPRCRNNWHIHHGGGQILVCVAGRGWYQEWGKPARKLRPGDVVDIPAEVKHWHGAAADSWFQHIAIGVPAEGASAEWLEAVTDEEYDGLQG</sequence>
<dbReference type="HOGENOM" id="CLU_064450_0_0_10"/>
<feature type="domain" description="Carboxymuconolactone decarboxylase-like" evidence="2">
    <location>
        <begin position="143"/>
        <end position="207"/>
    </location>
</feature>
<dbReference type="Gene3D" id="1.20.1290.10">
    <property type="entry name" value="AhpD-like"/>
    <property type="match status" value="1"/>
</dbReference>
<reference key="1">
    <citation type="submission" date="2010-11" db="EMBL/GenBank/DDBJ databases">
        <title>The complete genome of Bacteroides helcogenes P 36-108.</title>
        <authorList>
            <consortium name="US DOE Joint Genome Institute (JGI-PGF)"/>
            <person name="Lucas S."/>
            <person name="Copeland A."/>
            <person name="Lapidus A."/>
            <person name="Bruce D."/>
            <person name="Goodwin L."/>
            <person name="Pitluck S."/>
            <person name="Kyrpides N."/>
            <person name="Mavromatis K."/>
            <person name="Ivanova N."/>
            <person name="Zeytun A."/>
            <person name="Brettin T."/>
            <person name="Detter J.C."/>
            <person name="Tapia R."/>
            <person name="Han C."/>
            <person name="Land M."/>
            <person name="Hauser L."/>
            <person name="Markowitz V."/>
            <person name="Cheng J.-F."/>
            <person name="Hugenholtz P."/>
            <person name="Woyke T."/>
            <person name="Wu D."/>
            <person name="Gronow S."/>
            <person name="Wellnitz S."/>
            <person name="Brambilla E."/>
            <person name="Klenk H.-P."/>
            <person name="Eisen J.A."/>
        </authorList>
    </citation>
    <scope>NUCLEOTIDE SEQUENCE</scope>
    <source>
        <strain>P 36-108</strain>
    </source>
</reference>
<dbReference type="SUPFAM" id="SSF69118">
    <property type="entry name" value="AhpD-like"/>
    <property type="match status" value="1"/>
</dbReference>
<dbReference type="Pfam" id="PF02627">
    <property type="entry name" value="CMD"/>
    <property type="match status" value="1"/>
</dbReference>
<dbReference type="SUPFAM" id="SSF51182">
    <property type="entry name" value="RmlC-like cupins"/>
    <property type="match status" value="1"/>
</dbReference>
<dbReference type="eggNOG" id="COG0599">
    <property type="taxonomic scope" value="Bacteria"/>
</dbReference>
<keyword evidence="1" id="KW-0732">Signal</keyword>
<dbReference type="InterPro" id="IPR047263">
    <property type="entry name" value="HNL-like_cupin"/>
</dbReference>
<proteinExistence type="predicted"/>
<evidence type="ECO:0000256" key="1">
    <source>
        <dbReference type="SAM" id="SignalP"/>
    </source>
</evidence>
<dbReference type="InterPro" id="IPR003779">
    <property type="entry name" value="CMD-like"/>
</dbReference>
<dbReference type="KEGG" id="bhl:Bache_0910"/>
<protein>
    <submittedName>
        <fullName evidence="4">Carboxymuconolactone decarboxylase</fullName>
    </submittedName>
</protein>
<dbReference type="InterPro" id="IPR014710">
    <property type="entry name" value="RmlC-like_jellyroll"/>
</dbReference>
<dbReference type="InterPro" id="IPR029032">
    <property type="entry name" value="AhpD-like"/>
</dbReference>
<feature type="signal peptide" evidence="1">
    <location>
        <begin position="1"/>
        <end position="20"/>
    </location>
</feature>
<dbReference type="CDD" id="cd02233">
    <property type="entry name" value="cupin_HNL-like"/>
    <property type="match status" value="1"/>
</dbReference>
<dbReference type="GO" id="GO:0051920">
    <property type="term" value="F:peroxiredoxin activity"/>
    <property type="evidence" value="ECO:0007669"/>
    <property type="project" value="InterPro"/>
</dbReference>
<dbReference type="PANTHER" id="PTHR43698:SF1">
    <property type="entry name" value="BLL4564 PROTEIN"/>
    <property type="match status" value="1"/>
</dbReference>
<dbReference type="PROSITE" id="PS51257">
    <property type="entry name" value="PROKAR_LIPOPROTEIN"/>
    <property type="match status" value="1"/>
</dbReference>
<reference evidence="4 5" key="2">
    <citation type="journal article" date="2011" name="Stand. Genomic Sci.">
        <title>Complete genome sequence of Bacteroides helcogenes type strain (P 36-108).</title>
        <authorList>
            <person name="Pati A."/>
            <person name="Gronow S."/>
            <person name="Zeytun A."/>
            <person name="Lapidus A."/>
            <person name="Nolan M."/>
            <person name="Hammon N."/>
            <person name="Deshpande S."/>
            <person name="Cheng J.F."/>
            <person name="Tapia R."/>
            <person name="Han C."/>
            <person name="Goodwin L."/>
            <person name="Pitluck S."/>
            <person name="Liolios K."/>
            <person name="Pagani I."/>
            <person name="Ivanova N."/>
            <person name="Mavromatis K."/>
            <person name="Chen A."/>
            <person name="Palaniappan K."/>
            <person name="Land M."/>
            <person name="Hauser L."/>
            <person name="Chang Y.J."/>
            <person name="Jeffries C.D."/>
            <person name="Detter J.C."/>
            <person name="Brambilla E."/>
            <person name="Rohde M."/>
            <person name="Goker M."/>
            <person name="Woyke T."/>
            <person name="Bristow J."/>
            <person name="Eisen J.A."/>
            <person name="Markowitz V."/>
            <person name="Hugenholtz P."/>
            <person name="Kyrpides N.C."/>
            <person name="Klenk H.P."/>
            <person name="Lucas S."/>
        </authorList>
    </citation>
    <scope>NUCLEOTIDE SEQUENCE [LARGE SCALE GENOMIC DNA]</scope>
    <source>
        <strain evidence="5">ATCC 35417 / DSM 20613 / JCM 6297 / CCUG 15421 / P 36-108</strain>
    </source>
</reference>
<feature type="domain" description="Cupin type-2" evidence="3">
    <location>
        <begin position="276"/>
        <end position="336"/>
    </location>
</feature>
<name>E6SQ21_BACT6</name>
<dbReference type="EMBL" id="CP002352">
    <property type="protein sequence ID" value="ADV42926.1"/>
    <property type="molecule type" value="Genomic_DNA"/>
</dbReference>
<dbReference type="STRING" id="693979.Bache_0910"/>
<keyword evidence="5" id="KW-1185">Reference proteome</keyword>
<dbReference type="eggNOG" id="COG1917">
    <property type="taxonomic scope" value="Bacteria"/>
</dbReference>
<dbReference type="InterPro" id="IPR013096">
    <property type="entry name" value="Cupin_2"/>
</dbReference>
<dbReference type="Gene3D" id="2.60.120.10">
    <property type="entry name" value="Jelly Rolls"/>
    <property type="match status" value="1"/>
</dbReference>